<dbReference type="PANTHER" id="PTHR38940:SF4">
    <property type="entry name" value="OS01G0775100 PROTEIN"/>
    <property type="match status" value="1"/>
</dbReference>
<dbReference type="SUPFAM" id="SSF159042">
    <property type="entry name" value="Plus3-like"/>
    <property type="match status" value="1"/>
</dbReference>
<dbReference type="EMBL" id="MTKT01000805">
    <property type="protein sequence ID" value="OWM87852.1"/>
    <property type="molecule type" value="Genomic_DNA"/>
</dbReference>
<dbReference type="GO" id="GO:0008270">
    <property type="term" value="F:zinc ion binding"/>
    <property type="evidence" value="ECO:0007669"/>
    <property type="project" value="InterPro"/>
</dbReference>
<proteinExistence type="predicted"/>
<dbReference type="PROSITE" id="PS51360">
    <property type="entry name" value="PLUS3"/>
    <property type="match status" value="1"/>
</dbReference>
<dbReference type="GO" id="GO:0003677">
    <property type="term" value="F:DNA binding"/>
    <property type="evidence" value="ECO:0007669"/>
    <property type="project" value="InterPro"/>
</dbReference>
<name>A0A218XUB5_PUNGR</name>
<gene>
    <name evidence="3" type="ORF">CDL15_Pgr019436</name>
</gene>
<evidence type="ECO:0000259" key="2">
    <source>
        <dbReference type="PROSITE" id="PS51360"/>
    </source>
</evidence>
<evidence type="ECO:0000313" key="4">
    <source>
        <dbReference type="Proteomes" id="UP000197138"/>
    </source>
</evidence>
<feature type="compositionally biased region" description="Basic residues" evidence="1">
    <location>
        <begin position="336"/>
        <end position="347"/>
    </location>
</feature>
<dbReference type="Pfam" id="PF03126">
    <property type="entry name" value="Plus-3"/>
    <property type="match status" value="1"/>
</dbReference>
<dbReference type="SMART" id="SM00719">
    <property type="entry name" value="Plus3"/>
    <property type="match status" value="1"/>
</dbReference>
<dbReference type="PANTHER" id="PTHR38940">
    <property type="entry name" value="PLUS3 DOMAIN-CONTAINING PROTEIN"/>
    <property type="match status" value="1"/>
</dbReference>
<evidence type="ECO:0000313" key="3">
    <source>
        <dbReference type="EMBL" id="OWM87852.1"/>
    </source>
</evidence>
<dbReference type="AlphaFoldDB" id="A0A218XUB5"/>
<feature type="region of interest" description="Disordered" evidence="1">
    <location>
        <begin position="328"/>
        <end position="371"/>
    </location>
</feature>
<feature type="compositionally biased region" description="Basic and acidic residues" evidence="1">
    <location>
        <begin position="158"/>
        <end position="170"/>
    </location>
</feature>
<protein>
    <recommendedName>
        <fullName evidence="2">Plus3 domain-containing protein</fullName>
    </recommendedName>
</protein>
<dbReference type="InterPro" id="IPR036128">
    <property type="entry name" value="Plus3-like_sf"/>
</dbReference>
<evidence type="ECO:0000256" key="1">
    <source>
        <dbReference type="SAM" id="MobiDB-lite"/>
    </source>
</evidence>
<dbReference type="Gene3D" id="3.90.70.200">
    <property type="entry name" value="Plus-3 domain"/>
    <property type="match status" value="1"/>
</dbReference>
<feature type="compositionally biased region" description="Basic and acidic residues" evidence="1">
    <location>
        <begin position="582"/>
        <end position="591"/>
    </location>
</feature>
<comment type="caution">
    <text evidence="3">The sequence shown here is derived from an EMBL/GenBank/DDBJ whole genome shotgun (WGS) entry which is preliminary data.</text>
</comment>
<dbReference type="Gene3D" id="4.10.60.10">
    <property type="entry name" value="Zinc finger, CCHC-type"/>
    <property type="match status" value="1"/>
</dbReference>
<dbReference type="SMART" id="SM00343">
    <property type="entry name" value="ZnF_C2HC"/>
    <property type="match status" value="2"/>
</dbReference>
<dbReference type="InterPro" id="IPR001878">
    <property type="entry name" value="Znf_CCHC"/>
</dbReference>
<reference evidence="4" key="1">
    <citation type="journal article" date="2017" name="Plant J.">
        <title>The pomegranate (Punica granatum L.) genome and the genomics of punicalagin biosynthesis.</title>
        <authorList>
            <person name="Qin G."/>
            <person name="Xu C."/>
            <person name="Ming R."/>
            <person name="Tang H."/>
            <person name="Guyot R."/>
            <person name="Kramer E.M."/>
            <person name="Hu Y."/>
            <person name="Yi X."/>
            <person name="Qi Y."/>
            <person name="Xu X."/>
            <person name="Gao Z."/>
            <person name="Pan H."/>
            <person name="Jian J."/>
            <person name="Tian Y."/>
            <person name="Yue Z."/>
            <person name="Xu Y."/>
        </authorList>
    </citation>
    <scope>NUCLEOTIDE SEQUENCE [LARGE SCALE GENOMIC DNA]</scope>
    <source>
        <strain evidence="4">cv. Dabenzi</strain>
    </source>
</reference>
<feature type="domain" description="Plus3" evidence="2">
    <location>
        <begin position="876"/>
        <end position="1005"/>
    </location>
</feature>
<sequence length="1005" mass="110046">MSVKMKMNLEDDKIEPVTDLGLSLDYSDQYNQREALNIDPSAGANAGSSVHMTFVATNPLTELVWSPHKGLSLKCADCSFSDGKPALTWGARPSNTAGMECLIEPVSEPNLMELEEIVDAKIGFTTVHNSSDKENAVNGDNMPEMKLKAPPEVSLSDKSFDEGNLRDGQRGGRSGLVDLKMVEASKCTEKSYSASPGCEEGTIVNIPASQLIHSDASGDQKLGIDVVPVSEVHLVAEHHPVDKHKPSDEPLISLCKDKGKRIMSVNATSLHRSEKLESTAENVLQAMNIGNTAGAGIKVTLESESAAVIKSDPVLDCEVNPGDDIIFNSHSAPSKSRVRKHENRGKGKALSEGDVNGRFSKDEEEDDSYESVESCNSAGIFSTGKRRWSFEQQLIGGSKRAKQIERIPGTSSTPTKHDSSFLNWISNMMKGFARPLNQDEEARPLRFAPANPSRVVHENMDAAMDGDIQLLNSRSMGFKSIFQSIYCPNKSAEGMTTCFNQLGEGSAETELANQTSLTDAGMLHCFNKGSDNKVSKGNLNEAVLGKEVVPLGPPQVSFGNFVSSWEIGRACSSGNRNSNDFGHGKGKDATKTSESSLNGRNAKIGENNSSPTSEEKRANDLGYRGDPFRSLWVTRFCPRPCSVIKEEVGNLSIAGACESGQNSLGFCWDEAALEVRDSTDQEPSHVIGDREPKNFLFCPEPSVGFGRIEDPALMHKENRILPSMRLKSSEVMASVFARRLDALKNIISSSDVMDDSSRATTTCFFCGIKGHHLQNCSEITETELEDLLKNIKSYDKADGSPCLCIRCFQLNHWAVACPNVSQKNPEDNLKCNLKLKEVFTIDRVISSSNQAEKKSNVNVIAPSGDLEKWQVREVPKGIFSAIKTLRLSRTDILKWMKTRISLSHLDGFFLRLRLGKWEEGFGGTGYYVACITGMQRKSLVKDAKSPISVNVGGVKCLVESQYISNHDFLEDELMAWWCIASRNGGKVPSEEDLKMKAEEKKMLGF</sequence>
<feature type="region of interest" description="Disordered" evidence="1">
    <location>
        <begin position="576"/>
        <end position="621"/>
    </location>
</feature>
<dbReference type="Proteomes" id="UP000197138">
    <property type="component" value="Unassembled WGS sequence"/>
</dbReference>
<dbReference type="InterPro" id="IPR004343">
    <property type="entry name" value="Plus-3_dom"/>
</dbReference>
<organism evidence="3 4">
    <name type="scientific">Punica granatum</name>
    <name type="common">Pomegranate</name>
    <dbReference type="NCBI Taxonomy" id="22663"/>
    <lineage>
        <taxon>Eukaryota</taxon>
        <taxon>Viridiplantae</taxon>
        <taxon>Streptophyta</taxon>
        <taxon>Embryophyta</taxon>
        <taxon>Tracheophyta</taxon>
        <taxon>Spermatophyta</taxon>
        <taxon>Magnoliopsida</taxon>
        <taxon>eudicotyledons</taxon>
        <taxon>Gunneridae</taxon>
        <taxon>Pentapetalae</taxon>
        <taxon>rosids</taxon>
        <taxon>malvids</taxon>
        <taxon>Myrtales</taxon>
        <taxon>Lythraceae</taxon>
        <taxon>Punica</taxon>
    </lineage>
</organism>
<accession>A0A218XUB5</accession>
<feature type="region of interest" description="Disordered" evidence="1">
    <location>
        <begin position="150"/>
        <end position="173"/>
    </location>
</feature>